<sequence>MPQLSPLNWAVLFILFWSIVGIMNILIWWNSKKIFYVGCSDKKNIENKWFWK</sequence>
<dbReference type="AlphaFoldDB" id="A0AA96LYR9"/>
<feature type="transmembrane region" description="Helical" evidence="1">
    <location>
        <begin position="6"/>
        <end position="29"/>
    </location>
</feature>
<evidence type="ECO:0000256" key="1">
    <source>
        <dbReference type="SAM" id="Phobius"/>
    </source>
</evidence>
<geneLocation type="mitochondrion" evidence="2"/>
<protein>
    <submittedName>
        <fullName evidence="2">ATP synthase F0 subunit 8</fullName>
    </submittedName>
</protein>
<proteinExistence type="predicted"/>
<reference evidence="2" key="1">
    <citation type="journal article" date="2023" name="Genes (Basel)">
        <title>Comparative Mitogenome Analysis of Two Native Apple Snail Species (Ampullariidae, Pomacea) from Peruvian Amazon.</title>
        <authorList>
            <person name="Mendivil A."/>
            <person name="Ramirez R."/>
            <person name="Morin J."/>
            <person name="Ramirez J.L."/>
            <person name="Siccha-Ramirez R."/>
            <person name="Britzke R."/>
            <person name="Rivera F."/>
            <person name="Ampuero A."/>
            <person name="Oliveros N."/>
            <person name="Congrains C."/>
        </authorList>
    </citation>
    <scope>NUCLEOTIDE SEQUENCE</scope>
    <source>
        <strain evidence="2">AE152NBI</strain>
    </source>
</reference>
<reference evidence="2" key="2">
    <citation type="submission" date="2023-07" db="EMBL/GenBank/DDBJ databases">
        <authorList>
            <person name="Mendivil A."/>
            <person name="Ramirez R."/>
            <person name="Morin J."/>
            <person name="Ramirez J.L."/>
            <person name="Siccha-Ramirez R."/>
            <person name="Britzke R."/>
            <person name="Rivera F."/>
            <person name="Ampuero A."/>
            <person name="Oliveros N."/>
            <person name="Congrains C."/>
        </authorList>
    </citation>
    <scope>NUCLEOTIDE SEQUENCE</scope>
    <source>
        <strain evidence="2">AE152NBI</strain>
    </source>
</reference>
<dbReference type="CTD" id="4509"/>
<keyword evidence="2" id="KW-0496">Mitochondrion</keyword>
<organism evidence="2">
    <name type="scientific">Pomacea reevei</name>
    <dbReference type="NCBI Taxonomy" id="3078831"/>
    <lineage>
        <taxon>Eukaryota</taxon>
        <taxon>Metazoa</taxon>
        <taxon>Spiralia</taxon>
        <taxon>Lophotrochozoa</taxon>
        <taxon>Mollusca</taxon>
        <taxon>Gastropoda</taxon>
        <taxon>Caenogastropoda</taxon>
        <taxon>Architaenioglossa</taxon>
        <taxon>Ampullarioidea</taxon>
        <taxon>Ampullariidae</taxon>
        <taxon>Pomacea</taxon>
    </lineage>
</organism>
<gene>
    <name evidence="2" type="primary">ATP8</name>
</gene>
<evidence type="ECO:0000313" key="2">
    <source>
        <dbReference type="EMBL" id="WNR57040.1"/>
    </source>
</evidence>
<keyword evidence="1" id="KW-0812">Transmembrane</keyword>
<dbReference type="GeneID" id="86111958"/>
<dbReference type="EMBL" id="OR253802">
    <property type="protein sequence ID" value="WNR57040.1"/>
    <property type="molecule type" value="Genomic_DNA"/>
</dbReference>
<dbReference type="RefSeq" id="YP_010974587.1">
    <property type="nucleotide sequence ID" value="NC_084052.1"/>
</dbReference>
<accession>A0AA96LYR9</accession>
<name>A0AA96LYR9_9CAEN</name>
<keyword evidence="1" id="KW-0472">Membrane</keyword>
<keyword evidence="1" id="KW-1133">Transmembrane helix</keyword>